<feature type="domain" description="PA14" evidence="3">
    <location>
        <begin position="652"/>
        <end position="791"/>
    </location>
</feature>
<dbReference type="AlphaFoldDB" id="A0A1P9X256"/>
<dbReference type="Pfam" id="PF07995">
    <property type="entry name" value="GSDH"/>
    <property type="match status" value="1"/>
</dbReference>
<dbReference type="InterPro" id="IPR037524">
    <property type="entry name" value="PA14/GLEYA"/>
</dbReference>
<dbReference type="PANTHER" id="PTHR19328">
    <property type="entry name" value="HEDGEHOG-INTERACTING PROTEIN"/>
    <property type="match status" value="1"/>
</dbReference>
<organism evidence="4 5">
    <name type="scientific">Spirosoma montaniterrae</name>
    <dbReference type="NCBI Taxonomy" id="1178516"/>
    <lineage>
        <taxon>Bacteria</taxon>
        <taxon>Pseudomonadati</taxon>
        <taxon>Bacteroidota</taxon>
        <taxon>Cytophagia</taxon>
        <taxon>Cytophagales</taxon>
        <taxon>Cytophagaceae</taxon>
        <taxon>Spirosoma</taxon>
    </lineage>
</organism>
<dbReference type="InterPro" id="IPR011658">
    <property type="entry name" value="PA14_dom"/>
</dbReference>
<name>A0A1P9X256_9BACT</name>
<feature type="signal peptide" evidence="1">
    <location>
        <begin position="1"/>
        <end position="18"/>
    </location>
</feature>
<dbReference type="InterPro" id="IPR011041">
    <property type="entry name" value="Quinoprot_gluc/sorb_DH_b-prop"/>
</dbReference>
<dbReference type="OrthoDB" id="9770043at2"/>
<dbReference type="SUPFAM" id="SSF50952">
    <property type="entry name" value="Soluble quinoprotein glucose dehydrogenase"/>
    <property type="match status" value="1"/>
</dbReference>
<dbReference type="InterPro" id="IPR012938">
    <property type="entry name" value="Glc/Sorbosone_DH"/>
</dbReference>
<dbReference type="Gene3D" id="2.120.10.30">
    <property type="entry name" value="TolB, C-terminal domain"/>
    <property type="match status" value="1"/>
</dbReference>
<dbReference type="Pfam" id="PF13927">
    <property type="entry name" value="Ig_3"/>
    <property type="match status" value="1"/>
</dbReference>
<dbReference type="SMART" id="SM00409">
    <property type="entry name" value="IG"/>
    <property type="match status" value="1"/>
</dbReference>
<dbReference type="PANTHER" id="PTHR19328:SF13">
    <property type="entry name" value="HIPL1 PROTEIN"/>
    <property type="match status" value="1"/>
</dbReference>
<dbReference type="Pfam" id="PF07691">
    <property type="entry name" value="PA14"/>
    <property type="match status" value="1"/>
</dbReference>
<proteinExistence type="predicted"/>
<reference evidence="4 5" key="1">
    <citation type="submission" date="2016-01" db="EMBL/GenBank/DDBJ databases">
        <authorList>
            <person name="Oliw E.H."/>
        </authorList>
    </citation>
    <scope>NUCLEOTIDE SEQUENCE [LARGE SCALE GENOMIC DNA]</scope>
    <source>
        <strain evidence="4 5">DY10</strain>
    </source>
</reference>
<dbReference type="KEGG" id="smon:AWR27_21880"/>
<dbReference type="Proteomes" id="UP000187941">
    <property type="component" value="Chromosome"/>
</dbReference>
<evidence type="ECO:0000259" key="2">
    <source>
        <dbReference type="PROSITE" id="PS50835"/>
    </source>
</evidence>
<dbReference type="InterPro" id="IPR007110">
    <property type="entry name" value="Ig-like_dom"/>
</dbReference>
<dbReference type="PROSITE" id="PS50835">
    <property type="entry name" value="IG_LIKE"/>
    <property type="match status" value="1"/>
</dbReference>
<dbReference type="SUPFAM" id="SSF48726">
    <property type="entry name" value="Immunoglobulin"/>
    <property type="match status" value="1"/>
</dbReference>
<dbReference type="RefSeq" id="WP_077133191.1">
    <property type="nucleotide sequence ID" value="NZ_CP014263.1"/>
</dbReference>
<dbReference type="InterPro" id="IPR011042">
    <property type="entry name" value="6-blade_b-propeller_TolB-like"/>
</dbReference>
<gene>
    <name evidence="4" type="ORF">AWR27_21880</name>
</gene>
<keyword evidence="5" id="KW-1185">Reference proteome</keyword>
<feature type="domain" description="Ig-like" evidence="2">
    <location>
        <begin position="375"/>
        <end position="454"/>
    </location>
</feature>
<dbReference type="Gene3D" id="3.90.182.10">
    <property type="entry name" value="Toxin - Anthrax Protective Antigen,domain 1"/>
    <property type="match status" value="1"/>
</dbReference>
<dbReference type="Pfam" id="PF18962">
    <property type="entry name" value="Por_Secre_tail"/>
    <property type="match status" value="1"/>
</dbReference>
<evidence type="ECO:0000259" key="3">
    <source>
        <dbReference type="PROSITE" id="PS51820"/>
    </source>
</evidence>
<dbReference type="NCBIfam" id="TIGR04183">
    <property type="entry name" value="Por_Secre_tail"/>
    <property type="match status" value="1"/>
</dbReference>
<evidence type="ECO:0000313" key="4">
    <source>
        <dbReference type="EMBL" id="AQG81716.1"/>
    </source>
</evidence>
<dbReference type="SMART" id="SM00758">
    <property type="entry name" value="PA14"/>
    <property type="match status" value="1"/>
</dbReference>
<sequence>MRSIYLFVLLGCALLSQAQVPAGFVQRQIARNLNPTTLTFSPDGRLFVVEKDGDVREIIDDVLAPDPFLTVGNVDVSNERGLSGLCFHPDFPRTPYLYAYYTVKGRNANRLSRFTVSGSTANPQSETVLMEFDQLVGSIHNAGAMRFGNDRKLYVTIGDGGSPGSAQSMTSLLGKILRLNDDGSIPADNPFYNQVSGQLRAIYALGFRNPFSMDIDRASGRIFVGDVGGSNFEEVNEVLAGRNYGWPIIEGRRNGQTAPANYQDPMYSYDHNTGCAVTGVAFYNPATVRFPAAYQGKFFFADYCRGTIQMLDPQTGRLISDFVTGIDRPVAIVVSPDGYLYYAARAGLGGGSSQDNTSTWNGAVHKVSYFDSGKPYITNQSTNVLVPVGEATTFTVEAVGQKPMTYRWFRNDRLISETNQNTFTISSPALGDNGAVFRCVVVNALGTDESTPMTLRVVQGQRPVARIRQPATNATYRAGGVINFAGDALDASQKPLSGAKLTWWINFHHDDHTHPALSPTTGSVSTGSYTIPRSGETSTNVWYRVHLRATDVSGLFSETHVDVKPELALVTVASNPSLADLYLDGEPHQAGFTFESVVGTIRTLETRPYRATADGFAKFLGWNSQLKTSRVDYEIPAQNATLTMTYEMLPSSGGNGLWAEYYASTDEFKELPTLVRIDPTVNFDWGDKGPRGVGDDKFVARWTGKVLAPFTDTYTFYVQSDDGVRLWVDDKLLIDKWIFQPETEWSARIDLVAGRQYNIRMEYLENQGAAVSRLLWSTLTQFDKAIVSKGQLFAVQVITATEPVAEASLTVFPVPAREQATVRYEATAASPAQLDVIDLLGRAVFSRSVRVLPGTNEYVIPVSEWPTGLYTVALKTENGKVVNRRLLVR</sequence>
<dbReference type="InterPro" id="IPR013783">
    <property type="entry name" value="Ig-like_fold"/>
</dbReference>
<protein>
    <recommendedName>
        <fullName evidence="6">PA14 domain-containing protein</fullName>
    </recommendedName>
</protein>
<dbReference type="EMBL" id="CP014263">
    <property type="protein sequence ID" value="AQG81716.1"/>
    <property type="molecule type" value="Genomic_DNA"/>
</dbReference>
<evidence type="ECO:0000256" key="1">
    <source>
        <dbReference type="SAM" id="SignalP"/>
    </source>
</evidence>
<accession>A0A1P9X256</accession>
<evidence type="ECO:0008006" key="6">
    <source>
        <dbReference type="Google" id="ProtNLM"/>
    </source>
</evidence>
<dbReference type="Gene3D" id="2.60.40.10">
    <property type="entry name" value="Immunoglobulins"/>
    <property type="match status" value="1"/>
</dbReference>
<dbReference type="InterPro" id="IPR026444">
    <property type="entry name" value="Secre_tail"/>
</dbReference>
<dbReference type="InterPro" id="IPR003599">
    <property type="entry name" value="Ig_sub"/>
</dbReference>
<keyword evidence="1" id="KW-0732">Signal</keyword>
<evidence type="ECO:0000313" key="5">
    <source>
        <dbReference type="Proteomes" id="UP000187941"/>
    </source>
</evidence>
<dbReference type="PROSITE" id="PS51820">
    <property type="entry name" value="PA14"/>
    <property type="match status" value="1"/>
</dbReference>
<dbReference type="SUPFAM" id="SSF56988">
    <property type="entry name" value="Anthrax protective antigen"/>
    <property type="match status" value="1"/>
</dbReference>
<feature type="chain" id="PRO_5013247426" description="PA14 domain-containing protein" evidence="1">
    <location>
        <begin position="19"/>
        <end position="889"/>
    </location>
</feature>
<dbReference type="InterPro" id="IPR036179">
    <property type="entry name" value="Ig-like_dom_sf"/>
</dbReference>